<dbReference type="InterPro" id="IPR020846">
    <property type="entry name" value="MFS_dom"/>
</dbReference>
<feature type="transmembrane region" description="Helical" evidence="9">
    <location>
        <begin position="120"/>
        <end position="142"/>
    </location>
</feature>
<comment type="caution">
    <text evidence="11">The sequence shown here is derived from an EMBL/GenBank/DDBJ whole genome shotgun (WGS) entry which is preliminary data.</text>
</comment>
<dbReference type="InterPro" id="IPR004638">
    <property type="entry name" value="EmrB-like"/>
</dbReference>
<reference evidence="11 12" key="1">
    <citation type="submission" date="2017-10" db="EMBL/GenBank/DDBJ databases">
        <title>Sequencing the genomes of 1000 actinobacteria strains.</title>
        <authorList>
            <person name="Klenk H.-P."/>
        </authorList>
    </citation>
    <scope>NUCLEOTIDE SEQUENCE [LARGE SCALE GENOMIC DNA]</scope>
    <source>
        <strain evidence="11 12">DSM 21798</strain>
    </source>
</reference>
<evidence type="ECO:0000313" key="12">
    <source>
        <dbReference type="Proteomes" id="UP000221369"/>
    </source>
</evidence>
<feature type="transmembrane region" description="Helical" evidence="9">
    <location>
        <begin position="90"/>
        <end position="108"/>
    </location>
</feature>
<keyword evidence="12" id="KW-1185">Reference proteome</keyword>
<organism evidence="11 12">
    <name type="scientific">Paramicrobacterium agarici</name>
    <dbReference type="NCBI Taxonomy" id="630514"/>
    <lineage>
        <taxon>Bacteria</taxon>
        <taxon>Bacillati</taxon>
        <taxon>Actinomycetota</taxon>
        <taxon>Actinomycetes</taxon>
        <taxon>Micrococcales</taxon>
        <taxon>Microbacteriaceae</taxon>
        <taxon>Paramicrobacterium</taxon>
    </lineage>
</organism>
<evidence type="ECO:0000256" key="3">
    <source>
        <dbReference type="ARBA" id="ARBA00022448"/>
    </source>
</evidence>
<feature type="transmembrane region" description="Helical" evidence="9">
    <location>
        <begin position="26"/>
        <end position="52"/>
    </location>
</feature>
<feature type="transmembrane region" description="Helical" evidence="9">
    <location>
        <begin position="58"/>
        <end position="78"/>
    </location>
</feature>
<dbReference type="PROSITE" id="PS50850">
    <property type="entry name" value="MFS"/>
    <property type="match status" value="1"/>
</dbReference>
<keyword evidence="4" id="KW-1003">Cell membrane</keyword>
<proteinExistence type="inferred from homology"/>
<comment type="similarity">
    <text evidence="2">Belongs to the major facilitator superfamily. TCR/Tet family.</text>
</comment>
<dbReference type="Gene3D" id="1.20.1720.10">
    <property type="entry name" value="Multidrug resistance protein D"/>
    <property type="match status" value="1"/>
</dbReference>
<dbReference type="EMBL" id="PDJE01000001">
    <property type="protein sequence ID" value="PFG29166.1"/>
    <property type="molecule type" value="Genomic_DNA"/>
</dbReference>
<feature type="transmembrane region" description="Helical" evidence="9">
    <location>
        <begin position="282"/>
        <end position="305"/>
    </location>
</feature>
<feature type="transmembrane region" description="Helical" evidence="9">
    <location>
        <begin position="244"/>
        <end position="261"/>
    </location>
</feature>
<dbReference type="PANTHER" id="PTHR23501">
    <property type="entry name" value="MAJOR FACILITATOR SUPERFAMILY"/>
    <property type="match status" value="1"/>
</dbReference>
<dbReference type="Gene3D" id="1.20.1250.20">
    <property type="entry name" value="MFS general substrate transporter like domains"/>
    <property type="match status" value="1"/>
</dbReference>
<keyword evidence="5 9" id="KW-0812">Transmembrane</keyword>
<evidence type="ECO:0000256" key="8">
    <source>
        <dbReference type="SAM" id="MobiDB-lite"/>
    </source>
</evidence>
<keyword evidence="3" id="KW-0813">Transport</keyword>
<dbReference type="InterPro" id="IPR036259">
    <property type="entry name" value="MFS_trans_sf"/>
</dbReference>
<dbReference type="CDD" id="cd17502">
    <property type="entry name" value="MFS_Azr1_MDR_like"/>
    <property type="match status" value="1"/>
</dbReference>
<comment type="subcellular location">
    <subcellularLocation>
        <location evidence="1">Cell membrane</location>
        <topology evidence="1">Multi-pass membrane protein</topology>
    </subcellularLocation>
</comment>
<dbReference type="Proteomes" id="UP000221369">
    <property type="component" value="Unassembled WGS sequence"/>
</dbReference>
<evidence type="ECO:0000256" key="9">
    <source>
        <dbReference type="SAM" id="Phobius"/>
    </source>
</evidence>
<accession>A0A2A9DS27</accession>
<feature type="domain" description="Major facilitator superfamily (MFS) profile" evidence="10">
    <location>
        <begin position="20"/>
        <end position="517"/>
    </location>
</feature>
<feature type="transmembrane region" description="Helical" evidence="9">
    <location>
        <begin position="371"/>
        <end position="389"/>
    </location>
</feature>
<feature type="transmembrane region" description="Helical" evidence="9">
    <location>
        <begin position="317"/>
        <end position="338"/>
    </location>
</feature>
<dbReference type="NCBIfam" id="TIGR00711">
    <property type="entry name" value="efflux_EmrB"/>
    <property type="match status" value="1"/>
</dbReference>
<dbReference type="GO" id="GO:0005886">
    <property type="term" value="C:plasma membrane"/>
    <property type="evidence" value="ECO:0007669"/>
    <property type="project" value="UniProtKB-SubCell"/>
</dbReference>
<evidence type="ECO:0000256" key="6">
    <source>
        <dbReference type="ARBA" id="ARBA00022989"/>
    </source>
</evidence>
<feature type="transmembrane region" description="Helical" evidence="9">
    <location>
        <begin position="149"/>
        <end position="171"/>
    </location>
</feature>
<dbReference type="AlphaFoldDB" id="A0A2A9DS27"/>
<evidence type="ECO:0000256" key="2">
    <source>
        <dbReference type="ARBA" id="ARBA00007520"/>
    </source>
</evidence>
<evidence type="ECO:0000259" key="10">
    <source>
        <dbReference type="PROSITE" id="PS50850"/>
    </source>
</evidence>
<gene>
    <name evidence="11" type="ORF">ATJ78_0062</name>
</gene>
<feature type="compositionally biased region" description="Basic and acidic residues" evidence="8">
    <location>
        <begin position="558"/>
        <end position="568"/>
    </location>
</feature>
<dbReference type="Pfam" id="PF07690">
    <property type="entry name" value="MFS_1"/>
    <property type="match status" value="1"/>
</dbReference>
<feature type="transmembrane region" description="Helical" evidence="9">
    <location>
        <begin position="177"/>
        <end position="199"/>
    </location>
</feature>
<keyword evidence="6 9" id="KW-1133">Transmembrane helix</keyword>
<sequence length="568" mass="59506">MTTSSTSVSPASPPAKMTHREVLQALSGLLTGMFVSILAGTVVSSSLPIIIADLGGSQASFTWVVTATLLATTVSTPIWGKLADILNRKLLIQIALVIFVSASAAAGFSQDPGTLITFRVFQGLGAGGLTSLSQIIMADILSPRERGKYMGLFGAVMGVGTVGGPLVGGFLTDGIDWRWNFFVGVPFAIVALILLQKTLHLPRRPHTRVSIDYLGTVLLAAGVSLLLIWVSLAGTEFDWWSTETVLMVGGSLVIIAAFMIVEFKAKNPIIPLTLFKNRTFTLAVVGSISVGVAMFGTSVFLSQYMQLARGASATESGLMTIPMIGGMLVSSTIIGAVITRTGIWKRYMVTGSIMLTVGMFLMSTIRYDTNFALVSAYMVLLGAGVGMVMQNMVLVVQNAVDPAELGVASSGVAFFRSLGGTVGISALGAVLGSQATDLLAERKDDLMAAIAKLGEKGAAVAEQLSGGQLPAMKELPESVRVIIESVYGQAVADIFLVAAPLALVTIIAVAFLPNLSLSDKTNHERLAETPADQAGVEVAQLAEASVAAEPRTSPIGVVHDRRDDGLDR</sequence>
<evidence type="ECO:0000256" key="4">
    <source>
        <dbReference type="ARBA" id="ARBA00022475"/>
    </source>
</evidence>
<keyword evidence="7 9" id="KW-0472">Membrane</keyword>
<dbReference type="PANTHER" id="PTHR23501:SF197">
    <property type="entry name" value="COMD"/>
    <property type="match status" value="1"/>
</dbReference>
<evidence type="ECO:0000256" key="1">
    <source>
        <dbReference type="ARBA" id="ARBA00004651"/>
    </source>
</evidence>
<name>A0A2A9DS27_9MICO</name>
<dbReference type="PRINTS" id="PR01036">
    <property type="entry name" value="TCRTETB"/>
</dbReference>
<feature type="transmembrane region" description="Helical" evidence="9">
    <location>
        <begin position="211"/>
        <end position="232"/>
    </location>
</feature>
<evidence type="ECO:0000256" key="7">
    <source>
        <dbReference type="ARBA" id="ARBA00023136"/>
    </source>
</evidence>
<dbReference type="InterPro" id="IPR011701">
    <property type="entry name" value="MFS"/>
</dbReference>
<feature type="region of interest" description="Disordered" evidence="8">
    <location>
        <begin position="544"/>
        <end position="568"/>
    </location>
</feature>
<feature type="transmembrane region" description="Helical" evidence="9">
    <location>
        <begin position="490"/>
        <end position="512"/>
    </location>
</feature>
<dbReference type="FunFam" id="1.20.1720.10:FF:000004">
    <property type="entry name" value="EmrB/QacA family drug resistance transporter"/>
    <property type="match status" value="1"/>
</dbReference>
<dbReference type="SUPFAM" id="SSF103473">
    <property type="entry name" value="MFS general substrate transporter"/>
    <property type="match status" value="1"/>
</dbReference>
<protein>
    <submittedName>
        <fullName evidence="11">EmrB/QacA subfamily drug resistance transporter</fullName>
    </submittedName>
</protein>
<evidence type="ECO:0000313" key="11">
    <source>
        <dbReference type="EMBL" id="PFG29166.1"/>
    </source>
</evidence>
<evidence type="ECO:0000256" key="5">
    <source>
        <dbReference type="ARBA" id="ARBA00022692"/>
    </source>
</evidence>
<dbReference type="GO" id="GO:0022857">
    <property type="term" value="F:transmembrane transporter activity"/>
    <property type="evidence" value="ECO:0007669"/>
    <property type="project" value="InterPro"/>
</dbReference>